<dbReference type="AlphaFoldDB" id="Q6SH49"/>
<keyword evidence="6 7" id="KW-0503">Monooxygenase</keyword>
<evidence type="ECO:0000313" key="8">
    <source>
        <dbReference type="EMBL" id="AAR37770.1"/>
    </source>
</evidence>
<keyword evidence="2 7" id="KW-0349">Heme</keyword>
<dbReference type="GO" id="GO:0036199">
    <property type="term" value="F:cholest-4-en-3-one 26-monooxygenase activity"/>
    <property type="evidence" value="ECO:0007669"/>
    <property type="project" value="TreeGrafter"/>
</dbReference>
<dbReference type="PROSITE" id="PS00086">
    <property type="entry name" value="CYTOCHROME_P450"/>
    <property type="match status" value="1"/>
</dbReference>
<dbReference type="FunFam" id="1.10.630.10:FF:000018">
    <property type="entry name" value="Cytochrome P450 monooxygenase"/>
    <property type="match status" value="1"/>
</dbReference>
<sequence length="429" mass="48861">MEITILMQNVETSCPFTHLLDLDAYRQGMPYEALADIRGQGSFVHFEDPKTGVPYWAAVKRDALDFVSQNPDLFSSQIEGPFPMEPESEMQRETMQVMLDNAFIAMDPPKHMAHRRVVRDAFTPKAVAAMEPWLRQQAKAIVDRVAASGSCEFVEEVAAELPLIAVLELMGVPQEDRKQFFEWTNIMAFGDDPDIATGPDEANAVSFEVILYAMELAKKQREGFTGPVIQALLEGEVDGEPISDEMFAWVFILLMVGGNESTRTATAHGMRLLMENPDQLQHLVDHPEDIPDAIEEMLRYNTAFIAMRRTATQDIEWNGYSFKRGEKIVMHYHAVNHDEDVFGDDAMRFDIHRKKRMPSLNRELRSFGIGEHFCLGMNLARLEMRIMFEEVIPRLRDMTFNGEVTYMRSFMISTIKSMPVVFTPEASEG</sequence>
<keyword evidence="4 7" id="KW-0560">Oxidoreductase</keyword>
<dbReference type="InterPro" id="IPR001128">
    <property type="entry name" value="Cyt_P450"/>
</dbReference>
<name>Q6SH49_9BACT</name>
<evidence type="ECO:0000256" key="5">
    <source>
        <dbReference type="ARBA" id="ARBA00023004"/>
    </source>
</evidence>
<evidence type="ECO:0000256" key="7">
    <source>
        <dbReference type="RuleBase" id="RU000461"/>
    </source>
</evidence>
<accession>Q6SH49</accession>
<dbReference type="SUPFAM" id="SSF48264">
    <property type="entry name" value="Cytochrome P450"/>
    <property type="match status" value="1"/>
</dbReference>
<comment type="similarity">
    <text evidence="1 7">Belongs to the cytochrome P450 family.</text>
</comment>
<reference evidence="8" key="2">
    <citation type="submission" date="2003-12" db="EMBL/GenBank/DDBJ databases">
        <title>Monterey Bay Coastal Ocean Microbial Observatory environmental clone sequencing.</title>
        <authorList>
            <person name="DeLong E.F."/>
        </authorList>
    </citation>
    <scope>NUCLEOTIDE SEQUENCE</scope>
</reference>
<evidence type="ECO:0000256" key="2">
    <source>
        <dbReference type="ARBA" id="ARBA00022617"/>
    </source>
</evidence>
<dbReference type="PRINTS" id="PR00359">
    <property type="entry name" value="BP450"/>
</dbReference>
<dbReference type="InterPro" id="IPR002397">
    <property type="entry name" value="Cyt_P450_B"/>
</dbReference>
<organism evidence="8">
    <name type="scientific">uncultured marine bacterium 442</name>
    <dbReference type="NCBI Taxonomy" id="257392"/>
    <lineage>
        <taxon>Bacteria</taxon>
        <taxon>environmental samples</taxon>
    </lineage>
</organism>
<dbReference type="EMBL" id="AY458639">
    <property type="protein sequence ID" value="AAR37770.1"/>
    <property type="molecule type" value="Genomic_DNA"/>
</dbReference>
<evidence type="ECO:0000256" key="4">
    <source>
        <dbReference type="ARBA" id="ARBA00023002"/>
    </source>
</evidence>
<dbReference type="GO" id="GO:0020037">
    <property type="term" value="F:heme binding"/>
    <property type="evidence" value="ECO:0007669"/>
    <property type="project" value="InterPro"/>
</dbReference>
<gene>
    <name evidence="8" type="ORF">MBMO_EBAC000-63A02.48</name>
</gene>
<dbReference type="GO" id="GO:0005506">
    <property type="term" value="F:iron ion binding"/>
    <property type="evidence" value="ECO:0007669"/>
    <property type="project" value="InterPro"/>
</dbReference>
<keyword evidence="5 7" id="KW-0408">Iron</keyword>
<dbReference type="PANTHER" id="PTHR46696">
    <property type="entry name" value="P450, PUTATIVE (EUROFUNG)-RELATED"/>
    <property type="match status" value="1"/>
</dbReference>
<dbReference type="Gene3D" id="1.10.630.10">
    <property type="entry name" value="Cytochrome P450"/>
    <property type="match status" value="1"/>
</dbReference>
<dbReference type="InterPro" id="IPR017972">
    <property type="entry name" value="Cyt_P450_CS"/>
</dbReference>
<dbReference type="Pfam" id="PF00067">
    <property type="entry name" value="p450"/>
    <property type="match status" value="1"/>
</dbReference>
<evidence type="ECO:0000256" key="3">
    <source>
        <dbReference type="ARBA" id="ARBA00022723"/>
    </source>
</evidence>
<evidence type="ECO:0000256" key="1">
    <source>
        <dbReference type="ARBA" id="ARBA00010617"/>
    </source>
</evidence>
<dbReference type="InterPro" id="IPR036396">
    <property type="entry name" value="Cyt_P450_sf"/>
</dbReference>
<dbReference type="GO" id="GO:0006707">
    <property type="term" value="P:cholesterol catabolic process"/>
    <property type="evidence" value="ECO:0007669"/>
    <property type="project" value="TreeGrafter"/>
</dbReference>
<reference evidence="8" key="1">
    <citation type="submission" date="2003-11" db="EMBL/GenBank/DDBJ databases">
        <authorList>
            <person name="Heidelberg J.F."/>
            <person name="Eisen J.A."/>
            <person name="Nelson W.C."/>
            <person name="DeLong E.F."/>
        </authorList>
    </citation>
    <scope>NUCLEOTIDE SEQUENCE</scope>
</reference>
<dbReference type="CDD" id="cd11033">
    <property type="entry name" value="CYP142-like"/>
    <property type="match status" value="1"/>
</dbReference>
<dbReference type="PANTHER" id="PTHR46696:SF4">
    <property type="entry name" value="BIOTIN BIOSYNTHESIS CYTOCHROME P450"/>
    <property type="match status" value="1"/>
</dbReference>
<proteinExistence type="inferred from homology"/>
<dbReference type="GO" id="GO:0008395">
    <property type="term" value="F:steroid hydroxylase activity"/>
    <property type="evidence" value="ECO:0007669"/>
    <property type="project" value="TreeGrafter"/>
</dbReference>
<protein>
    <submittedName>
        <fullName evidence="8">Cytochrome P450 family protein</fullName>
    </submittedName>
</protein>
<keyword evidence="3 7" id="KW-0479">Metal-binding</keyword>
<evidence type="ECO:0000256" key="6">
    <source>
        <dbReference type="ARBA" id="ARBA00023033"/>
    </source>
</evidence>